<evidence type="ECO:0000256" key="3">
    <source>
        <dbReference type="ARBA" id="ARBA00023274"/>
    </source>
</evidence>
<evidence type="ECO:0000256" key="2">
    <source>
        <dbReference type="ARBA" id="ARBA00022980"/>
    </source>
</evidence>
<dbReference type="EMBL" id="HBHP01021915">
    <property type="protein sequence ID" value="CAD9769655.1"/>
    <property type="molecule type" value="Transcribed_RNA"/>
</dbReference>
<dbReference type="Pfam" id="PF00410">
    <property type="entry name" value="Ribosomal_S8"/>
    <property type="match status" value="1"/>
</dbReference>
<organism evidence="4">
    <name type="scientific">Lotharella oceanica</name>
    <dbReference type="NCBI Taxonomy" id="641309"/>
    <lineage>
        <taxon>Eukaryota</taxon>
        <taxon>Sar</taxon>
        <taxon>Rhizaria</taxon>
        <taxon>Cercozoa</taxon>
        <taxon>Chlorarachniophyceae</taxon>
        <taxon>Lotharella</taxon>
    </lineage>
</organism>
<evidence type="ECO:0008006" key="5">
    <source>
        <dbReference type="Google" id="ProtNLM"/>
    </source>
</evidence>
<dbReference type="GO" id="GO:1990904">
    <property type="term" value="C:ribonucleoprotein complex"/>
    <property type="evidence" value="ECO:0007669"/>
    <property type="project" value="UniProtKB-KW"/>
</dbReference>
<dbReference type="SUPFAM" id="SSF56047">
    <property type="entry name" value="Ribosomal protein S8"/>
    <property type="match status" value="1"/>
</dbReference>
<dbReference type="InterPro" id="IPR035987">
    <property type="entry name" value="Ribosomal_uS8_sf"/>
</dbReference>
<name>A0A7S2TU75_9EUKA</name>
<keyword evidence="2" id="KW-0689">Ribosomal protein</keyword>
<dbReference type="GO" id="GO:0005840">
    <property type="term" value="C:ribosome"/>
    <property type="evidence" value="ECO:0007669"/>
    <property type="project" value="UniProtKB-KW"/>
</dbReference>
<evidence type="ECO:0000313" key="4">
    <source>
        <dbReference type="EMBL" id="CAD9769655.1"/>
    </source>
</evidence>
<dbReference type="GO" id="GO:0006412">
    <property type="term" value="P:translation"/>
    <property type="evidence" value="ECO:0007669"/>
    <property type="project" value="InterPro"/>
</dbReference>
<dbReference type="AlphaFoldDB" id="A0A7S2TU75"/>
<reference evidence="4" key="1">
    <citation type="submission" date="2021-01" db="EMBL/GenBank/DDBJ databases">
        <authorList>
            <person name="Corre E."/>
            <person name="Pelletier E."/>
            <person name="Niang G."/>
            <person name="Scheremetjew M."/>
            <person name="Finn R."/>
            <person name="Kale V."/>
            <person name="Holt S."/>
            <person name="Cochrane G."/>
            <person name="Meng A."/>
            <person name="Brown T."/>
            <person name="Cohen L."/>
        </authorList>
    </citation>
    <scope>NUCLEOTIDE SEQUENCE</scope>
    <source>
        <strain evidence="4">CCMP622</strain>
    </source>
</reference>
<dbReference type="InterPro" id="IPR000630">
    <property type="entry name" value="Ribosomal_uS8"/>
</dbReference>
<proteinExistence type="inferred from homology"/>
<protein>
    <recommendedName>
        <fullName evidence="5">30S ribosomal protein S8</fullName>
    </recommendedName>
</protein>
<keyword evidence="3" id="KW-0687">Ribonucleoprotein</keyword>
<evidence type="ECO:0000256" key="1">
    <source>
        <dbReference type="ARBA" id="ARBA00006471"/>
    </source>
</evidence>
<sequence length="122" mass="14224">MRAKICHFFACLNQAAKAKRSVFRIREFKQAAAILRPMVKEGYVKWYQKKDGMIEVTLRQTNKGPLVRQVFQQSKPSIKKYVHHKTVKENRRLGLTLNGSKVYTTKELKDKKLGGIYLAEIR</sequence>
<comment type="similarity">
    <text evidence="1">Belongs to the universal ribosomal protein uS8 family.</text>
</comment>
<accession>A0A7S2TU75</accession>
<gene>
    <name evidence="4" type="ORF">LSP00402_LOCUS13638</name>
</gene>
<dbReference type="GO" id="GO:0003735">
    <property type="term" value="F:structural constituent of ribosome"/>
    <property type="evidence" value="ECO:0007669"/>
    <property type="project" value="InterPro"/>
</dbReference>